<keyword evidence="4" id="KW-1185">Reference proteome</keyword>
<dbReference type="SUPFAM" id="SSF89447">
    <property type="entry name" value="AbrB/MazE/MraZ-like"/>
    <property type="match status" value="1"/>
</dbReference>
<dbReference type="GO" id="GO:0097351">
    <property type="term" value="F:toxin sequestering activity"/>
    <property type="evidence" value="ECO:0007669"/>
    <property type="project" value="InterPro"/>
</dbReference>
<evidence type="ECO:0000313" key="3">
    <source>
        <dbReference type="EMBL" id="QJC53158.1"/>
    </source>
</evidence>
<evidence type="ECO:0000256" key="1">
    <source>
        <dbReference type="PROSITE-ProRule" id="PRU01076"/>
    </source>
</evidence>
<feature type="domain" description="SpoVT-AbrB" evidence="2">
    <location>
        <begin position="15"/>
        <end position="61"/>
    </location>
</feature>
<gene>
    <name evidence="3" type="ORF">HGI30_17315</name>
</gene>
<accession>A0A6H2H1D0</accession>
<name>A0A6H2H1D0_9BACL</name>
<organism evidence="3 4">
    <name type="scientific">Paenibacillus albicereus</name>
    <dbReference type="NCBI Taxonomy" id="2726185"/>
    <lineage>
        <taxon>Bacteria</taxon>
        <taxon>Bacillati</taxon>
        <taxon>Bacillota</taxon>
        <taxon>Bacilli</taxon>
        <taxon>Bacillales</taxon>
        <taxon>Paenibacillaceae</taxon>
        <taxon>Paenibacillus</taxon>
    </lineage>
</organism>
<dbReference type="PROSITE" id="PS51740">
    <property type="entry name" value="SPOVT_ABRB"/>
    <property type="match status" value="1"/>
</dbReference>
<sequence length="99" mass="11254">MSHQTRRDMVLMTTVTLSRWGNSSGIRIPNQFLKRMNLVEGTELEAVLTEDNCILLRPLNPLESNEDLRAHLGMLLSKIKPESSRHEEVDLGIEGDELI</sequence>
<dbReference type="KEGG" id="palr:HGI30_17315"/>
<dbReference type="SMART" id="SM00966">
    <property type="entry name" value="SpoVT_AbrB"/>
    <property type="match status" value="1"/>
</dbReference>
<dbReference type="Proteomes" id="UP000502136">
    <property type="component" value="Chromosome"/>
</dbReference>
<dbReference type="Gene3D" id="2.10.260.10">
    <property type="match status" value="1"/>
</dbReference>
<dbReference type="InterPro" id="IPR039052">
    <property type="entry name" value="Antitox_PemI-like"/>
</dbReference>
<dbReference type="InterPro" id="IPR007159">
    <property type="entry name" value="SpoVT-AbrB_dom"/>
</dbReference>
<dbReference type="PANTHER" id="PTHR40516:SF1">
    <property type="entry name" value="ANTITOXIN CHPS-RELATED"/>
    <property type="match status" value="1"/>
</dbReference>
<dbReference type="Pfam" id="PF04014">
    <property type="entry name" value="MazE_antitoxin"/>
    <property type="match status" value="1"/>
</dbReference>
<dbReference type="PANTHER" id="PTHR40516">
    <property type="entry name" value="ANTITOXIN CHPS-RELATED"/>
    <property type="match status" value="1"/>
</dbReference>
<keyword evidence="1 3" id="KW-0238">DNA-binding</keyword>
<evidence type="ECO:0000259" key="2">
    <source>
        <dbReference type="PROSITE" id="PS51740"/>
    </source>
</evidence>
<proteinExistence type="predicted"/>
<reference evidence="3 4" key="1">
    <citation type="submission" date="2020-04" db="EMBL/GenBank/DDBJ databases">
        <title>Novel Paenibacillus strain UniB2 isolated from commercial digestive syrup.</title>
        <authorList>
            <person name="Thorat V."/>
            <person name="Kirdat K."/>
            <person name="Tiwarekar B."/>
            <person name="Yadav A."/>
        </authorList>
    </citation>
    <scope>NUCLEOTIDE SEQUENCE [LARGE SCALE GENOMIC DNA]</scope>
    <source>
        <strain evidence="3 4">UniB2</strain>
    </source>
</reference>
<evidence type="ECO:0000313" key="4">
    <source>
        <dbReference type="Proteomes" id="UP000502136"/>
    </source>
</evidence>
<protein>
    <submittedName>
        <fullName evidence="3">AbrB/MazE/SpoVT family DNA-binding domain-containing protein</fullName>
    </submittedName>
</protein>
<dbReference type="EMBL" id="CP051428">
    <property type="protein sequence ID" value="QJC53158.1"/>
    <property type="molecule type" value="Genomic_DNA"/>
</dbReference>
<dbReference type="AlphaFoldDB" id="A0A6H2H1D0"/>
<dbReference type="GO" id="GO:0003677">
    <property type="term" value="F:DNA binding"/>
    <property type="evidence" value="ECO:0007669"/>
    <property type="project" value="UniProtKB-UniRule"/>
</dbReference>
<dbReference type="InterPro" id="IPR037914">
    <property type="entry name" value="SpoVT-AbrB_sf"/>
</dbReference>